<protein>
    <submittedName>
        <fullName evidence="1">Uncharacterized protein</fullName>
    </submittedName>
</protein>
<accession>A0A822XS11</accession>
<evidence type="ECO:0000313" key="2">
    <source>
        <dbReference type="Proteomes" id="UP000607653"/>
    </source>
</evidence>
<dbReference type="Proteomes" id="UP000607653">
    <property type="component" value="Unassembled WGS sequence"/>
</dbReference>
<comment type="caution">
    <text evidence="1">The sequence shown here is derived from an EMBL/GenBank/DDBJ whole genome shotgun (WGS) entry which is preliminary data.</text>
</comment>
<organism evidence="1 2">
    <name type="scientific">Nelumbo nucifera</name>
    <name type="common">Sacred lotus</name>
    <dbReference type="NCBI Taxonomy" id="4432"/>
    <lineage>
        <taxon>Eukaryota</taxon>
        <taxon>Viridiplantae</taxon>
        <taxon>Streptophyta</taxon>
        <taxon>Embryophyta</taxon>
        <taxon>Tracheophyta</taxon>
        <taxon>Spermatophyta</taxon>
        <taxon>Magnoliopsida</taxon>
        <taxon>Proteales</taxon>
        <taxon>Nelumbonaceae</taxon>
        <taxon>Nelumbo</taxon>
    </lineage>
</organism>
<dbReference type="AlphaFoldDB" id="A0A822XS11"/>
<proteinExistence type="predicted"/>
<sequence>MNGSKLQENCAQRTKTILERKENEKPAIGQNQ</sequence>
<dbReference type="EMBL" id="DUZY01000001">
    <property type="protein sequence ID" value="DAD22463.1"/>
    <property type="molecule type" value="Genomic_DNA"/>
</dbReference>
<name>A0A822XS11_NELNU</name>
<reference evidence="1 2" key="1">
    <citation type="journal article" date="2020" name="Mol. Biol. Evol.">
        <title>Distinct Expression and Methylation Patterns for Genes with Different Fates following a Single Whole-Genome Duplication in Flowering Plants.</title>
        <authorList>
            <person name="Shi T."/>
            <person name="Rahmani R.S."/>
            <person name="Gugger P.F."/>
            <person name="Wang M."/>
            <person name="Li H."/>
            <person name="Zhang Y."/>
            <person name="Li Z."/>
            <person name="Wang Q."/>
            <person name="Van de Peer Y."/>
            <person name="Marchal K."/>
            <person name="Chen J."/>
        </authorList>
    </citation>
    <scope>NUCLEOTIDE SEQUENCE [LARGE SCALE GENOMIC DNA]</scope>
    <source>
        <tissue evidence="1">Leaf</tissue>
    </source>
</reference>
<keyword evidence="2" id="KW-1185">Reference proteome</keyword>
<gene>
    <name evidence="1" type="ORF">HUJ06_023926</name>
</gene>
<evidence type="ECO:0000313" key="1">
    <source>
        <dbReference type="EMBL" id="DAD22463.1"/>
    </source>
</evidence>